<protein>
    <recommendedName>
        <fullName evidence="7">Endoribonuclease YoeB</fullName>
    </recommendedName>
    <alternativeName>
        <fullName evidence="6">Putative mRNA interferase YoeB</fullName>
    </alternativeName>
</protein>
<comment type="similarity">
    <text evidence="1">Belongs to the YoeB family.</text>
</comment>
<evidence type="ECO:0000256" key="1">
    <source>
        <dbReference type="ARBA" id="ARBA00008172"/>
    </source>
</evidence>
<evidence type="ECO:0000256" key="2">
    <source>
        <dbReference type="ARBA" id="ARBA00022649"/>
    </source>
</evidence>
<keyword evidence="3" id="KW-0540">Nuclease</keyword>
<sequence length="86" mass="10318">MTRSIVFDPNGWEDYVYWQTQDRKTLKRVNQLITDTLRDPFAGIGKPEPLRHVLTGAWSRRIDDSNRLVYYVIDEHIVILQTREHY</sequence>
<evidence type="ECO:0000256" key="6">
    <source>
        <dbReference type="ARBA" id="ARBA00030388"/>
    </source>
</evidence>
<dbReference type="AlphaFoldDB" id="A0A3E0VCN5"/>
<proteinExistence type="inferred from homology"/>
<dbReference type="RefSeq" id="WP_116284189.1">
    <property type="nucleotide sequence ID" value="NZ_NBXA01000026.1"/>
</dbReference>
<dbReference type="PANTHER" id="PTHR38039:SF1">
    <property type="entry name" value="TOXIN YOEB"/>
    <property type="match status" value="1"/>
</dbReference>
<dbReference type="NCBIfam" id="TIGR02116">
    <property type="entry name" value="toxin_Txe_YoeB"/>
    <property type="match status" value="1"/>
</dbReference>
<dbReference type="GO" id="GO:0045892">
    <property type="term" value="P:negative regulation of DNA-templated transcription"/>
    <property type="evidence" value="ECO:0007669"/>
    <property type="project" value="TreeGrafter"/>
</dbReference>
<dbReference type="Proteomes" id="UP000256709">
    <property type="component" value="Unassembled WGS sequence"/>
</dbReference>
<keyword evidence="4" id="KW-0255">Endonuclease</keyword>
<evidence type="ECO:0000313" key="9">
    <source>
        <dbReference type="Proteomes" id="UP000256709"/>
    </source>
</evidence>
<evidence type="ECO:0000256" key="3">
    <source>
        <dbReference type="ARBA" id="ARBA00022722"/>
    </source>
</evidence>
<name>A0A3E0VCN5_9MICO</name>
<dbReference type="OrthoDB" id="9801102at2"/>
<dbReference type="InterPro" id="IPR035093">
    <property type="entry name" value="RelE/ParE_toxin_dom_sf"/>
</dbReference>
<evidence type="ECO:0000256" key="4">
    <source>
        <dbReference type="ARBA" id="ARBA00022759"/>
    </source>
</evidence>
<dbReference type="EMBL" id="NBXA01000026">
    <property type="protein sequence ID" value="RFA07652.1"/>
    <property type="molecule type" value="Genomic_DNA"/>
</dbReference>
<gene>
    <name evidence="8" type="ORF">B7R21_15900</name>
</gene>
<accession>A0A3E0VCN5</accession>
<dbReference type="GO" id="GO:0006401">
    <property type="term" value="P:RNA catabolic process"/>
    <property type="evidence" value="ECO:0007669"/>
    <property type="project" value="InterPro"/>
</dbReference>
<keyword evidence="2" id="KW-1277">Toxin-antitoxin system</keyword>
<organism evidence="8 9">
    <name type="scientific">Subtercola boreus</name>
    <dbReference type="NCBI Taxonomy" id="120213"/>
    <lineage>
        <taxon>Bacteria</taxon>
        <taxon>Bacillati</taxon>
        <taxon>Actinomycetota</taxon>
        <taxon>Actinomycetes</taxon>
        <taxon>Micrococcales</taxon>
        <taxon>Microbacteriaceae</taxon>
        <taxon>Subtercola</taxon>
    </lineage>
</organism>
<evidence type="ECO:0000256" key="7">
    <source>
        <dbReference type="ARBA" id="ARBA00050056"/>
    </source>
</evidence>
<dbReference type="GO" id="GO:0016787">
    <property type="term" value="F:hydrolase activity"/>
    <property type="evidence" value="ECO:0007669"/>
    <property type="project" value="UniProtKB-KW"/>
</dbReference>
<dbReference type="Pfam" id="PF06769">
    <property type="entry name" value="YoeB_toxin"/>
    <property type="match status" value="1"/>
</dbReference>
<dbReference type="Gene3D" id="3.30.2310.20">
    <property type="entry name" value="RelE-like"/>
    <property type="match status" value="1"/>
</dbReference>
<reference evidence="8 9" key="1">
    <citation type="submission" date="2017-04" db="EMBL/GenBank/DDBJ databases">
        <title>Comparative genome analysis of Subtercola boreus.</title>
        <authorList>
            <person name="Cho Y.-J."/>
            <person name="Cho A."/>
            <person name="Kim O.-S."/>
            <person name="Lee J.-I."/>
        </authorList>
    </citation>
    <scope>NUCLEOTIDE SEQUENCE [LARGE SCALE GENOMIC DNA]</scope>
    <source>
        <strain evidence="8 9">P27444</strain>
    </source>
</reference>
<keyword evidence="5" id="KW-0378">Hydrolase</keyword>
<evidence type="ECO:0000256" key="5">
    <source>
        <dbReference type="ARBA" id="ARBA00022801"/>
    </source>
</evidence>
<dbReference type="SUPFAM" id="SSF143011">
    <property type="entry name" value="RelE-like"/>
    <property type="match status" value="1"/>
</dbReference>
<dbReference type="GO" id="GO:0004519">
    <property type="term" value="F:endonuclease activity"/>
    <property type="evidence" value="ECO:0007669"/>
    <property type="project" value="UniProtKB-KW"/>
</dbReference>
<dbReference type="InterPro" id="IPR009614">
    <property type="entry name" value="YoeB_toxin"/>
</dbReference>
<comment type="caution">
    <text evidence="8">The sequence shown here is derived from an EMBL/GenBank/DDBJ whole genome shotgun (WGS) entry which is preliminary data.</text>
</comment>
<evidence type="ECO:0000313" key="8">
    <source>
        <dbReference type="EMBL" id="RFA07652.1"/>
    </source>
</evidence>
<dbReference type="PANTHER" id="PTHR38039">
    <property type="entry name" value="TOXIN YOEB"/>
    <property type="match status" value="1"/>
</dbReference>